<dbReference type="Gene3D" id="1.10.260.40">
    <property type="entry name" value="lambda repressor-like DNA-binding domains"/>
    <property type="match status" value="1"/>
</dbReference>
<evidence type="ECO:0000313" key="2">
    <source>
        <dbReference type="EMBL" id="MBP2349173.1"/>
    </source>
</evidence>
<evidence type="ECO:0000259" key="1">
    <source>
        <dbReference type="PROSITE" id="PS50943"/>
    </source>
</evidence>
<evidence type="ECO:0000313" key="3">
    <source>
        <dbReference type="Proteomes" id="UP000755585"/>
    </source>
</evidence>
<name>A0ABS4UC30_9ACTN</name>
<organism evidence="2 3">
    <name type="scientific">Kribbella aluminosa</name>
    <dbReference type="NCBI Taxonomy" id="416017"/>
    <lineage>
        <taxon>Bacteria</taxon>
        <taxon>Bacillati</taxon>
        <taxon>Actinomycetota</taxon>
        <taxon>Actinomycetes</taxon>
        <taxon>Propionibacteriales</taxon>
        <taxon>Kribbellaceae</taxon>
        <taxon>Kribbella</taxon>
    </lineage>
</organism>
<dbReference type="EMBL" id="JAGINT010000001">
    <property type="protein sequence ID" value="MBP2349173.1"/>
    <property type="molecule type" value="Genomic_DNA"/>
</dbReference>
<comment type="caution">
    <text evidence="2">The sequence shown here is derived from an EMBL/GenBank/DDBJ whole genome shotgun (WGS) entry which is preliminary data.</text>
</comment>
<dbReference type="Proteomes" id="UP000755585">
    <property type="component" value="Unassembled WGS sequence"/>
</dbReference>
<sequence>MTEVLGVNVDKSAVARIEQQTRAIRLDEAAAMAEVLGLPIAALLSDRSAEENEALKQQYLADRVAAQRQWEQIRQEIDRLTGLIQSLSGTNEFDRDSGRG</sequence>
<reference evidence="2 3" key="1">
    <citation type="submission" date="2021-03" db="EMBL/GenBank/DDBJ databases">
        <title>Sequencing the genomes of 1000 actinobacteria strains.</title>
        <authorList>
            <person name="Klenk H.-P."/>
        </authorList>
    </citation>
    <scope>NUCLEOTIDE SEQUENCE [LARGE SCALE GENOMIC DNA]</scope>
    <source>
        <strain evidence="2 3">DSM 18824</strain>
    </source>
</reference>
<protein>
    <submittedName>
        <fullName evidence="2">Transcriptional regulator with XRE-family HTH domain</fullName>
    </submittedName>
</protein>
<dbReference type="InterPro" id="IPR010982">
    <property type="entry name" value="Lambda_DNA-bd_dom_sf"/>
</dbReference>
<keyword evidence="3" id="KW-1185">Reference proteome</keyword>
<proteinExistence type="predicted"/>
<accession>A0ABS4UC30</accession>
<feature type="domain" description="HTH cro/C1-type" evidence="1">
    <location>
        <begin position="8"/>
        <end position="43"/>
    </location>
</feature>
<dbReference type="PROSITE" id="PS50943">
    <property type="entry name" value="HTH_CROC1"/>
    <property type="match status" value="1"/>
</dbReference>
<gene>
    <name evidence="2" type="ORF">JOF29_000256</name>
</gene>
<dbReference type="InterPro" id="IPR001387">
    <property type="entry name" value="Cro/C1-type_HTH"/>
</dbReference>